<accession>A0A1T5LN27</accession>
<sequence>MKKLLVVLLIAFAGQLHAQDYRIGFRFAPDLSFTLVHQYKSAYPGIKQKGVGIRMSFGPTVDYFFSKNIAASSGLWYTVKAVNIYMGSLYNRPGDPNSKYYSKTRYNVAYLQIPVTGKVYTKFMIKKMAKLYFQGGGTIDIKVSEKAKDTGLSYGANNYFYNTSTIPSYNNDGKVFRTFNLGYYLGVGAEKSLKKNKALFASVSFTKGLIQMLRHMNDRDDNGVLNDISKTLHVQTSQLSFEVGMKFL</sequence>
<evidence type="ECO:0000313" key="3">
    <source>
        <dbReference type="EMBL" id="SKC77366.1"/>
    </source>
</evidence>
<feature type="domain" description="Outer membrane protein beta-barrel" evidence="2">
    <location>
        <begin position="18"/>
        <end position="213"/>
    </location>
</feature>
<evidence type="ECO:0000259" key="2">
    <source>
        <dbReference type="Pfam" id="PF13568"/>
    </source>
</evidence>
<dbReference type="RefSeq" id="WP_079688077.1">
    <property type="nucleotide sequence ID" value="NZ_FUZU01000002.1"/>
</dbReference>
<gene>
    <name evidence="3" type="ORF">SAMN05660236_3566</name>
</gene>
<evidence type="ECO:0000313" key="4">
    <source>
        <dbReference type="Proteomes" id="UP000190961"/>
    </source>
</evidence>
<evidence type="ECO:0000256" key="1">
    <source>
        <dbReference type="SAM" id="SignalP"/>
    </source>
</evidence>
<protein>
    <submittedName>
        <fullName evidence="3">Outer membrane protein beta-barrel domain-containing protein</fullName>
    </submittedName>
</protein>
<feature type="chain" id="PRO_5012617454" evidence="1">
    <location>
        <begin position="19"/>
        <end position="248"/>
    </location>
</feature>
<dbReference type="EMBL" id="FUZU01000002">
    <property type="protein sequence ID" value="SKC77366.1"/>
    <property type="molecule type" value="Genomic_DNA"/>
</dbReference>
<name>A0A1T5LN27_9BACT</name>
<dbReference type="OrthoDB" id="978236at2"/>
<organism evidence="3 4">
    <name type="scientific">Ohtaekwangia koreensis</name>
    <dbReference type="NCBI Taxonomy" id="688867"/>
    <lineage>
        <taxon>Bacteria</taxon>
        <taxon>Pseudomonadati</taxon>
        <taxon>Bacteroidota</taxon>
        <taxon>Cytophagia</taxon>
        <taxon>Cytophagales</taxon>
        <taxon>Fulvivirgaceae</taxon>
        <taxon>Ohtaekwangia</taxon>
    </lineage>
</organism>
<reference evidence="3 4" key="1">
    <citation type="submission" date="2017-02" db="EMBL/GenBank/DDBJ databases">
        <authorList>
            <person name="Peterson S.W."/>
        </authorList>
    </citation>
    <scope>NUCLEOTIDE SEQUENCE [LARGE SCALE GENOMIC DNA]</scope>
    <source>
        <strain evidence="3 4">DSM 25262</strain>
    </source>
</reference>
<dbReference type="Proteomes" id="UP000190961">
    <property type="component" value="Unassembled WGS sequence"/>
</dbReference>
<dbReference type="AlphaFoldDB" id="A0A1T5LN27"/>
<dbReference type="InterPro" id="IPR025665">
    <property type="entry name" value="Beta-barrel_OMP_2"/>
</dbReference>
<proteinExistence type="predicted"/>
<keyword evidence="4" id="KW-1185">Reference proteome</keyword>
<dbReference type="Pfam" id="PF13568">
    <property type="entry name" value="OMP_b-brl_2"/>
    <property type="match status" value="1"/>
</dbReference>
<feature type="signal peptide" evidence="1">
    <location>
        <begin position="1"/>
        <end position="18"/>
    </location>
</feature>
<keyword evidence="1" id="KW-0732">Signal</keyword>